<evidence type="ECO:0000256" key="1">
    <source>
        <dbReference type="ARBA" id="ARBA00004477"/>
    </source>
</evidence>
<protein>
    <recommendedName>
        <fullName evidence="10">GPI inositol-deacylase</fullName>
        <ecNumber evidence="10">3.1.-.-</ecNumber>
    </recommendedName>
</protein>
<dbReference type="GO" id="GO:0006505">
    <property type="term" value="P:GPI anchor metabolic process"/>
    <property type="evidence" value="ECO:0007669"/>
    <property type="project" value="TreeGrafter"/>
</dbReference>
<keyword evidence="6 10" id="KW-0256">Endoplasmic reticulum</keyword>
<comment type="subcellular location">
    <subcellularLocation>
        <location evidence="1">Endoplasmic reticulum membrane</location>
        <topology evidence="1">Multi-pass membrane protein</topology>
    </subcellularLocation>
</comment>
<sequence length="1116" mass="124071">MSGQPTHPSGLATHPSRLATHPQDPTPQQQSTTTTKDKVNTLSSTSSHSSPSNPPHYAPSPGTNSLNATPHRTATYGCSPYLASLLIFSAVILACVTHSSFNHQLDPKGCIMTYMQPTYYRLLAFDETMTRFAGKYNLLLYRDGDYDDDRLRGSNMVTQIGSSEWAVDKSVKVRPTGMPALFIPGNAGSAKQVRSMAKEAARYYYETIPREQGGRAAGSKPIDFFTVDLNEEFSAFHGQLLQDQAQYANEVIAYILSLYADDNRDPTLPRPTSVLIIGHSMGGIVARSIFTTDNYILGSVHAILTVATPHMIPPIALDDKISAAYDRIEEFWTHGFYTPHSPLANVSLVSIMGGNLDITVNSDSGNIHHLVPQSHGFSVFTSSIPHAWVGTDHLSILWCNQVAMAIGKALVDLVDARRADQVKPLGERMKIFRRRFLTGAEEHGSLAPEAAAHSEQTLSLSYFEHTFMETDTAWAFPPANYSAQSTTPHLFIMALPQSSDSPGTITLLTDHALGQNSRLNILLCRDLAAPPSSSLKPQTLSCRSDKLTFVPIPASTESSTMPLFTGEYYTAREFRFTQKQTGELVGYPFLVVLDRGRQYAEPGFLLAEIIKEAVHQEVIETTTLELLRDGLKRSKFPERPSLVSTISLPNMDSSLLAYNLKVSRAGCQGQRFAPMMRQSSWAIHEDKYFVNIADKQSGVDINFHGDLPYFDKIQLGGNNGVELRFWMDPTCPESLSLTLEVDKYGSLGKVVIRYRMVVLVFTFLAILLTLRAQIQGWSRMGHFMPFGEALSLLIRSTFWQFAVLLGAISMLQHLIPKTAVDIGNEAISSSQGSLAGSSKLTESGGRPWWHQSGQWFGDALLGDNDAFFWFLAPLFFQVAVGIVAFVWILLNSIVRTVALLTKRGAGGDFMNARSTTHRAITLTVMSGLVVTVVPYQFAFTATLLWLIWINACALNRAHQQPTSTTSSSSLETTMAWNRFHFVMSILVMFFFLLPFCVPALMVWIRNFAIGWFESFDSDHRVDYVLPFLIFVEGLSQGLSVDIGSCKRFSRVPVLMLDAMAGYLIVFGVRYSWQIYFLTRLWISWLLVLRFVESGPGRMLERMVISQSGRSPHRKQD</sequence>
<evidence type="ECO:0000256" key="11">
    <source>
        <dbReference type="SAM" id="MobiDB-lite"/>
    </source>
</evidence>
<comment type="function">
    <text evidence="10">Involved in inositol deacylation of GPI-anchored proteins which plays important roles in the quality control and ER-associated degradation of GPI-anchored proteins.</text>
</comment>
<organism evidence="14 15">
    <name type="scientific">Mortierella hygrophila</name>
    <dbReference type="NCBI Taxonomy" id="979708"/>
    <lineage>
        <taxon>Eukaryota</taxon>
        <taxon>Fungi</taxon>
        <taxon>Fungi incertae sedis</taxon>
        <taxon>Mucoromycota</taxon>
        <taxon>Mortierellomycotina</taxon>
        <taxon>Mortierellomycetes</taxon>
        <taxon>Mortierellales</taxon>
        <taxon>Mortierellaceae</taxon>
        <taxon>Mortierella</taxon>
    </lineage>
</organism>
<evidence type="ECO:0000256" key="10">
    <source>
        <dbReference type="RuleBase" id="RU365011"/>
    </source>
</evidence>
<dbReference type="GO" id="GO:0005789">
    <property type="term" value="C:endoplasmic reticulum membrane"/>
    <property type="evidence" value="ECO:0007669"/>
    <property type="project" value="UniProtKB-SubCell"/>
</dbReference>
<evidence type="ECO:0000256" key="4">
    <source>
        <dbReference type="ARBA" id="ARBA00022692"/>
    </source>
</evidence>
<gene>
    <name evidence="14" type="primary">BST1_2</name>
    <name evidence="14" type="ORF">EC957_011115</name>
</gene>
<evidence type="ECO:0000256" key="3">
    <source>
        <dbReference type="ARBA" id="ARBA00022448"/>
    </source>
</evidence>
<comment type="caution">
    <text evidence="14">The sequence shown here is derived from an EMBL/GenBank/DDBJ whole genome shotgun (WGS) entry which is preliminary data.</text>
</comment>
<evidence type="ECO:0000256" key="2">
    <source>
        <dbReference type="ARBA" id="ARBA00006931"/>
    </source>
</evidence>
<keyword evidence="8 10" id="KW-1133">Transmembrane helix</keyword>
<dbReference type="InterPro" id="IPR056824">
    <property type="entry name" value="PGAP1_TMD"/>
</dbReference>
<dbReference type="InterPro" id="IPR039529">
    <property type="entry name" value="PGAP1/BST1"/>
</dbReference>
<keyword evidence="4 10" id="KW-0812">Transmembrane</keyword>
<keyword evidence="9 10" id="KW-0472">Membrane</keyword>
<reference evidence="14" key="1">
    <citation type="journal article" date="2020" name="Fungal Divers.">
        <title>Resolving the Mortierellaceae phylogeny through synthesis of multi-gene phylogenetics and phylogenomics.</title>
        <authorList>
            <person name="Vandepol N."/>
            <person name="Liber J."/>
            <person name="Desiro A."/>
            <person name="Na H."/>
            <person name="Kennedy M."/>
            <person name="Barry K."/>
            <person name="Grigoriev I.V."/>
            <person name="Miller A.N."/>
            <person name="O'Donnell K."/>
            <person name="Stajich J.E."/>
            <person name="Bonito G."/>
        </authorList>
    </citation>
    <scope>NUCLEOTIDE SEQUENCE</scope>
    <source>
        <strain evidence="14">NRRL 2591</strain>
    </source>
</reference>
<dbReference type="SUPFAM" id="SSF53474">
    <property type="entry name" value="alpha/beta-Hydrolases"/>
    <property type="match status" value="1"/>
</dbReference>
<name>A0A9P6K4B8_9FUNG</name>
<evidence type="ECO:0000256" key="7">
    <source>
        <dbReference type="ARBA" id="ARBA00022927"/>
    </source>
</evidence>
<dbReference type="PANTHER" id="PTHR15495">
    <property type="entry name" value="NEGATIVE REGULATOR OF VESICLE FORMATION-RELATED"/>
    <property type="match status" value="1"/>
</dbReference>
<evidence type="ECO:0000313" key="15">
    <source>
        <dbReference type="Proteomes" id="UP000723463"/>
    </source>
</evidence>
<dbReference type="EC" id="3.1.-.-" evidence="10"/>
<feature type="transmembrane region" description="Helical" evidence="10">
    <location>
        <begin position="1024"/>
        <end position="1044"/>
    </location>
</feature>
<dbReference type="Proteomes" id="UP000723463">
    <property type="component" value="Unassembled WGS sequence"/>
</dbReference>
<feature type="compositionally biased region" description="Low complexity" evidence="11">
    <location>
        <begin position="20"/>
        <end position="34"/>
    </location>
</feature>
<comment type="similarity">
    <text evidence="2 10">Belongs to the GPI inositol-deacylase family.</text>
</comment>
<feature type="transmembrane region" description="Helical" evidence="10">
    <location>
        <begin position="1051"/>
        <end position="1068"/>
    </location>
</feature>
<dbReference type="EMBL" id="JAAAXW010000075">
    <property type="protein sequence ID" value="KAF9545242.1"/>
    <property type="molecule type" value="Genomic_DNA"/>
</dbReference>
<evidence type="ECO:0000259" key="12">
    <source>
        <dbReference type="Pfam" id="PF07819"/>
    </source>
</evidence>
<dbReference type="InterPro" id="IPR029058">
    <property type="entry name" value="AB_hydrolase_fold"/>
</dbReference>
<dbReference type="GO" id="GO:0006888">
    <property type="term" value="P:endoplasmic reticulum to Golgi vesicle-mediated transport"/>
    <property type="evidence" value="ECO:0007669"/>
    <property type="project" value="TreeGrafter"/>
</dbReference>
<evidence type="ECO:0000256" key="6">
    <source>
        <dbReference type="ARBA" id="ARBA00022824"/>
    </source>
</evidence>
<dbReference type="AlphaFoldDB" id="A0A9P6K4B8"/>
<dbReference type="Pfam" id="PF25141">
    <property type="entry name" value="PGAP1_2nd"/>
    <property type="match status" value="1"/>
</dbReference>
<keyword evidence="7 10" id="KW-0653">Protein transport</keyword>
<keyword evidence="15" id="KW-1185">Reference proteome</keyword>
<evidence type="ECO:0000256" key="5">
    <source>
        <dbReference type="ARBA" id="ARBA00022801"/>
    </source>
</evidence>
<feature type="transmembrane region" description="Helical" evidence="10">
    <location>
        <begin position="792"/>
        <end position="815"/>
    </location>
</feature>
<feature type="domain" description="GPI inositol-deacylase transmembrane" evidence="13">
    <location>
        <begin position="758"/>
        <end position="1090"/>
    </location>
</feature>
<dbReference type="Pfam" id="PF07819">
    <property type="entry name" value="PGAP1"/>
    <property type="match status" value="1"/>
</dbReference>
<dbReference type="PANTHER" id="PTHR15495:SF7">
    <property type="entry name" value="GPI INOSITOL-DEACYLASE"/>
    <property type="match status" value="1"/>
</dbReference>
<dbReference type="Gene3D" id="3.40.50.1820">
    <property type="entry name" value="alpha/beta hydrolase"/>
    <property type="match status" value="1"/>
</dbReference>
<dbReference type="InterPro" id="IPR012908">
    <property type="entry name" value="PGAP1-ab_dom-like"/>
</dbReference>
<evidence type="ECO:0000256" key="8">
    <source>
        <dbReference type="ARBA" id="ARBA00022989"/>
    </source>
</evidence>
<evidence type="ECO:0000256" key="9">
    <source>
        <dbReference type="ARBA" id="ARBA00023136"/>
    </source>
</evidence>
<feature type="transmembrane region" description="Helical" evidence="10">
    <location>
        <begin position="866"/>
        <end position="894"/>
    </location>
</feature>
<proteinExistence type="inferred from homology"/>
<keyword evidence="5 10" id="KW-0378">Hydrolase</keyword>
<feature type="domain" description="GPI inositol-deacylase PGAP1-like alpha/beta" evidence="12">
    <location>
        <begin position="175"/>
        <end position="412"/>
    </location>
</feature>
<feature type="transmembrane region" description="Helical" evidence="10">
    <location>
        <begin position="979"/>
        <end position="1004"/>
    </location>
</feature>
<evidence type="ECO:0000259" key="13">
    <source>
        <dbReference type="Pfam" id="PF25140"/>
    </source>
</evidence>
<feature type="transmembrane region" description="Helical" evidence="10">
    <location>
        <begin position="752"/>
        <end position="771"/>
    </location>
</feature>
<dbReference type="Pfam" id="PF25140">
    <property type="entry name" value="PGAP1_TMD"/>
    <property type="match status" value="1"/>
</dbReference>
<accession>A0A9P6K4B8</accession>
<keyword evidence="3 10" id="KW-0813">Transport</keyword>
<dbReference type="GO" id="GO:0015031">
    <property type="term" value="P:protein transport"/>
    <property type="evidence" value="ECO:0007669"/>
    <property type="project" value="UniProtKB-KW"/>
</dbReference>
<evidence type="ECO:0000313" key="14">
    <source>
        <dbReference type="EMBL" id="KAF9545242.1"/>
    </source>
</evidence>
<feature type="region of interest" description="Disordered" evidence="11">
    <location>
        <begin position="1"/>
        <end position="68"/>
    </location>
</feature>
<dbReference type="GO" id="GO:0050185">
    <property type="term" value="F:phosphatidylinositol deacylase activity"/>
    <property type="evidence" value="ECO:0007669"/>
    <property type="project" value="TreeGrafter"/>
</dbReference>